<keyword evidence="1" id="KW-0175">Coiled coil</keyword>
<name>A0AAD9UQI8_9APIC</name>
<reference evidence="2" key="1">
    <citation type="journal article" date="2023" name="Nat. Microbiol.">
        <title>Babesia duncani multi-omics identifies virulence factors and drug targets.</title>
        <authorList>
            <person name="Singh P."/>
            <person name="Lonardi S."/>
            <person name="Liang Q."/>
            <person name="Vydyam P."/>
            <person name="Khabirova E."/>
            <person name="Fang T."/>
            <person name="Gihaz S."/>
            <person name="Thekkiniath J."/>
            <person name="Munshi M."/>
            <person name="Abel S."/>
            <person name="Ciampossin L."/>
            <person name="Batugedara G."/>
            <person name="Gupta M."/>
            <person name="Lu X.M."/>
            <person name="Lenz T."/>
            <person name="Chakravarty S."/>
            <person name="Cornillot E."/>
            <person name="Hu Y."/>
            <person name="Ma W."/>
            <person name="Gonzalez L.M."/>
            <person name="Sanchez S."/>
            <person name="Estrada K."/>
            <person name="Sanchez-Flores A."/>
            <person name="Montero E."/>
            <person name="Harb O.S."/>
            <person name="Le Roch K.G."/>
            <person name="Mamoun C.B."/>
        </authorList>
    </citation>
    <scope>NUCLEOTIDE SEQUENCE</scope>
    <source>
        <strain evidence="2">WA1</strain>
    </source>
</reference>
<proteinExistence type="predicted"/>
<evidence type="ECO:0000313" key="2">
    <source>
        <dbReference type="EMBL" id="KAK2198086.1"/>
    </source>
</evidence>
<dbReference type="AlphaFoldDB" id="A0AAD9UQI8"/>
<dbReference type="SUPFAM" id="SSF46565">
    <property type="entry name" value="Chaperone J-domain"/>
    <property type="match status" value="1"/>
</dbReference>
<comment type="caution">
    <text evidence="2">The sequence shown here is derived from an EMBL/GenBank/DDBJ whole genome shotgun (WGS) entry which is preliminary data.</text>
</comment>
<evidence type="ECO:0000313" key="3">
    <source>
        <dbReference type="Proteomes" id="UP001214638"/>
    </source>
</evidence>
<gene>
    <name evidence="2" type="ORF">BdWA1_001091</name>
</gene>
<dbReference type="KEGG" id="bdw:94335389"/>
<organism evidence="2 3">
    <name type="scientific">Babesia duncani</name>
    <dbReference type="NCBI Taxonomy" id="323732"/>
    <lineage>
        <taxon>Eukaryota</taxon>
        <taxon>Sar</taxon>
        <taxon>Alveolata</taxon>
        <taxon>Apicomplexa</taxon>
        <taxon>Aconoidasida</taxon>
        <taxon>Piroplasmida</taxon>
        <taxon>Babesiidae</taxon>
        <taxon>Babesia</taxon>
    </lineage>
</organism>
<dbReference type="InterPro" id="IPR036869">
    <property type="entry name" value="J_dom_sf"/>
</dbReference>
<sequence>MIKKKLFKGGFKRKTLESSDEEEEEVITDHQDNLAFGDTTTFDGDHDSPLFEKRVQNNYNDKTGRIRNVNIPRQFLEAFLVDFNGEDLAAKRTVETIYRASGSFSYTYRSLEEAFESNDSILKPFFKAMACIADEVYLVERLHSSKSSNGAVDPVILTSLQALFQQRMKSVIDKVNIDPTLTGWKRLVASVKCFFSSGLAKEIKASSGSNGADDFNKNIEEIRSTISNLISVSEFQNSTKSKRKKLEMGPDNLQEWLSSMDEIANVFNFLRHCYQSLFDIVEKCQESDTLQRVIDTFETDLKLENNVDIVEKVEALQILMRDEARGCLSDQVMENDYVPARFADMIEQYQQEMQRKNQQSDELAKKLKQKRESVAYILQRVEECNKPNLAPCFNHPFYILGIPPKIATKEVLRRCGRKLKTLLHPDTEQDVNFKLLAERGFKEAADALEKATTLVENNVNTRGFRMGPAAPFASFIGLPLESEADAGGPNVDLRGNVATLAPTLMLVPRFDLRCDDSKTGSITVSMDPYDLFENGASQHLGRNKCMHVYLHRPVHGDEPVCLTVNADLICSTQKVSIPDSGKLRTVTAKFEAVQPMVIGSAWKYFVGVQISSDRGTSVISWKSIYIELVQKGRTANQLIKLLSTFEKAPFIDQILLDYKVQALRGNPNSKAEAEIFLIECSKLAMRWAEGN</sequence>
<dbReference type="Proteomes" id="UP001214638">
    <property type="component" value="Unassembled WGS sequence"/>
</dbReference>
<accession>A0AAD9UQI8</accession>
<dbReference type="GeneID" id="94335389"/>
<keyword evidence="3" id="KW-1185">Reference proteome</keyword>
<dbReference type="RefSeq" id="XP_067804928.1">
    <property type="nucleotide sequence ID" value="XM_067946137.1"/>
</dbReference>
<protein>
    <submittedName>
        <fullName evidence="2">Chaperone J-domain superfamily</fullName>
    </submittedName>
</protein>
<feature type="coiled-coil region" evidence="1">
    <location>
        <begin position="346"/>
        <end position="373"/>
    </location>
</feature>
<evidence type="ECO:0000256" key="1">
    <source>
        <dbReference type="SAM" id="Coils"/>
    </source>
</evidence>
<dbReference type="EMBL" id="JALLKP010000001">
    <property type="protein sequence ID" value="KAK2198086.1"/>
    <property type="molecule type" value="Genomic_DNA"/>
</dbReference>